<organism evidence="6 7">
    <name type="scientific">Sulfurirhabdus autotrophica</name>
    <dbReference type="NCBI Taxonomy" id="1706046"/>
    <lineage>
        <taxon>Bacteria</taxon>
        <taxon>Pseudomonadati</taxon>
        <taxon>Pseudomonadota</taxon>
        <taxon>Betaproteobacteria</taxon>
        <taxon>Nitrosomonadales</taxon>
        <taxon>Sulfuricellaceae</taxon>
        <taxon>Sulfurirhabdus</taxon>
    </lineage>
</organism>
<dbReference type="OrthoDB" id="9768249at2"/>
<dbReference type="EMBL" id="SMCO01000001">
    <property type="protein sequence ID" value="TCV90722.1"/>
    <property type="molecule type" value="Genomic_DNA"/>
</dbReference>
<dbReference type="PANTHER" id="PTHR42792">
    <property type="entry name" value="FLAGELLIN"/>
    <property type="match status" value="1"/>
</dbReference>
<sequence>MRISSNMIYETGVKAMQDQQAALVKNQEQFSTGRRVLNPSDDPIASARGLEMQQSQSIIKQYDANANLVKGNLSLEDGFLGSITSLIQNVQDSAVQAGNPTIGSVGYEGLGVAVRARYNELLGLANQKDSSGEYIFSGYYQGSTPPFTQLSGAGVYVGDQGQRKIQISPSRQIDANDSGAAVFKPGVAGQDIFKTLDDLANALNSTATPASVATAVQTALAELSNELKNVSTVRASVGLRLNEIDNAQSINSDLTLQYTATLSSLLDVDPYKIISEMTQRQFNLEASQKTYVQVTSLSMFKLL</sequence>
<evidence type="ECO:0000313" key="6">
    <source>
        <dbReference type="EMBL" id="TCV90722.1"/>
    </source>
</evidence>
<dbReference type="PANTHER" id="PTHR42792:SF1">
    <property type="entry name" value="FLAGELLAR HOOK-ASSOCIATED PROTEIN 3"/>
    <property type="match status" value="1"/>
</dbReference>
<evidence type="ECO:0000256" key="4">
    <source>
        <dbReference type="ARBA" id="ARBA00023143"/>
    </source>
</evidence>
<keyword evidence="7" id="KW-1185">Reference proteome</keyword>
<dbReference type="Pfam" id="PF00669">
    <property type="entry name" value="Flagellin_N"/>
    <property type="match status" value="1"/>
</dbReference>
<evidence type="ECO:0000259" key="5">
    <source>
        <dbReference type="Pfam" id="PF00669"/>
    </source>
</evidence>
<keyword evidence="6" id="KW-0966">Cell projection</keyword>
<dbReference type="RefSeq" id="WP_124947385.1">
    <property type="nucleotide sequence ID" value="NZ_BHVT01000073.1"/>
</dbReference>
<reference evidence="6 7" key="1">
    <citation type="submission" date="2019-03" db="EMBL/GenBank/DDBJ databases">
        <title>Genomic Encyclopedia of Type Strains, Phase IV (KMG-IV): sequencing the most valuable type-strain genomes for metagenomic binning, comparative biology and taxonomic classification.</title>
        <authorList>
            <person name="Goeker M."/>
        </authorList>
    </citation>
    <scope>NUCLEOTIDE SEQUENCE [LARGE SCALE GENOMIC DNA]</scope>
    <source>
        <strain evidence="6 7">DSM 100309</strain>
    </source>
</reference>
<accession>A0A4R3YFL3</accession>
<dbReference type="GO" id="GO:0009424">
    <property type="term" value="C:bacterial-type flagellum hook"/>
    <property type="evidence" value="ECO:0007669"/>
    <property type="project" value="InterPro"/>
</dbReference>
<comment type="similarity">
    <text evidence="3">Belongs to the bacterial flagellin family.</text>
</comment>
<dbReference type="GO" id="GO:0005198">
    <property type="term" value="F:structural molecule activity"/>
    <property type="evidence" value="ECO:0007669"/>
    <property type="project" value="InterPro"/>
</dbReference>
<evidence type="ECO:0000256" key="2">
    <source>
        <dbReference type="ARBA" id="ARBA00004613"/>
    </source>
</evidence>
<protein>
    <submittedName>
        <fullName evidence="6">Flagellar hook-associated protein 3 FlgL</fullName>
    </submittedName>
</protein>
<gene>
    <name evidence="6" type="ORF">EDC63_101696</name>
</gene>
<dbReference type="InterPro" id="IPR001029">
    <property type="entry name" value="Flagellin_N"/>
</dbReference>
<dbReference type="AlphaFoldDB" id="A0A4R3YFL3"/>
<dbReference type="GO" id="GO:0005576">
    <property type="term" value="C:extracellular region"/>
    <property type="evidence" value="ECO:0007669"/>
    <property type="project" value="UniProtKB-SubCell"/>
</dbReference>
<evidence type="ECO:0000313" key="7">
    <source>
        <dbReference type="Proteomes" id="UP000295367"/>
    </source>
</evidence>
<dbReference type="GO" id="GO:0071973">
    <property type="term" value="P:bacterial-type flagellum-dependent cell motility"/>
    <property type="evidence" value="ECO:0007669"/>
    <property type="project" value="InterPro"/>
</dbReference>
<keyword evidence="6" id="KW-0282">Flagellum</keyword>
<comment type="caution">
    <text evidence="6">The sequence shown here is derived from an EMBL/GenBank/DDBJ whole genome shotgun (WGS) entry which is preliminary data.</text>
</comment>
<dbReference type="SUPFAM" id="SSF64518">
    <property type="entry name" value="Phase 1 flagellin"/>
    <property type="match status" value="1"/>
</dbReference>
<dbReference type="InterPro" id="IPR013384">
    <property type="entry name" value="Flagell_FlgL"/>
</dbReference>
<keyword evidence="4" id="KW-0975">Bacterial flagellum</keyword>
<dbReference type="Gene3D" id="1.20.1330.10">
    <property type="entry name" value="f41 fragment of flagellin, N-terminal domain"/>
    <property type="match status" value="1"/>
</dbReference>
<dbReference type="InterPro" id="IPR001492">
    <property type="entry name" value="Flagellin"/>
</dbReference>
<feature type="domain" description="Flagellin N-terminal" evidence="5">
    <location>
        <begin position="3"/>
        <end position="139"/>
    </location>
</feature>
<name>A0A4R3YFL3_9PROT</name>
<keyword evidence="6" id="KW-0969">Cilium</keyword>
<comment type="subcellular location">
    <subcellularLocation>
        <location evidence="1">Bacterial flagellum</location>
    </subcellularLocation>
    <subcellularLocation>
        <location evidence="2">Secreted</location>
    </subcellularLocation>
</comment>
<dbReference type="NCBIfam" id="TIGR02550">
    <property type="entry name" value="flagell_flgL"/>
    <property type="match status" value="1"/>
</dbReference>
<evidence type="ECO:0000256" key="3">
    <source>
        <dbReference type="ARBA" id="ARBA00005709"/>
    </source>
</evidence>
<evidence type="ECO:0000256" key="1">
    <source>
        <dbReference type="ARBA" id="ARBA00004365"/>
    </source>
</evidence>
<dbReference type="Proteomes" id="UP000295367">
    <property type="component" value="Unassembled WGS sequence"/>
</dbReference>
<proteinExistence type="inferred from homology"/>